<comment type="catalytic activity">
    <reaction evidence="9">
        <text>L-seryl-[protein] + ATP = O-phospho-L-seryl-[protein] + ADP + H(+)</text>
        <dbReference type="Rhea" id="RHEA:17989"/>
        <dbReference type="Rhea" id="RHEA-COMP:9863"/>
        <dbReference type="Rhea" id="RHEA-COMP:11604"/>
        <dbReference type="ChEBI" id="CHEBI:15378"/>
        <dbReference type="ChEBI" id="CHEBI:29999"/>
        <dbReference type="ChEBI" id="CHEBI:30616"/>
        <dbReference type="ChEBI" id="CHEBI:83421"/>
        <dbReference type="ChEBI" id="CHEBI:456216"/>
        <dbReference type="EC" id="2.7.11.1"/>
    </reaction>
</comment>
<dbReference type="InterPro" id="IPR008271">
    <property type="entry name" value="Ser/Thr_kinase_AS"/>
</dbReference>
<keyword evidence="3" id="KW-0808">Transferase</keyword>
<dbReference type="PANTHER" id="PTHR47976">
    <property type="entry name" value="G-TYPE LECTIN S-RECEPTOR-LIKE SERINE/THREONINE-PROTEIN KINASE SD2-5"/>
    <property type="match status" value="1"/>
</dbReference>
<evidence type="ECO:0000313" key="12">
    <source>
        <dbReference type="Proteomes" id="UP001234989"/>
    </source>
</evidence>
<dbReference type="GO" id="GO:0004674">
    <property type="term" value="F:protein serine/threonine kinase activity"/>
    <property type="evidence" value="ECO:0007669"/>
    <property type="project" value="UniProtKB-KW"/>
</dbReference>
<keyword evidence="4" id="KW-0732">Signal</keyword>
<feature type="domain" description="Protein kinase" evidence="10">
    <location>
        <begin position="1"/>
        <end position="117"/>
    </location>
</feature>
<keyword evidence="2" id="KW-0723">Serine/threonine-protein kinase</keyword>
<evidence type="ECO:0000256" key="2">
    <source>
        <dbReference type="ARBA" id="ARBA00022527"/>
    </source>
</evidence>
<sequence length="117" mass="13485">MKNGAVSNLIFRHGQRPRWKLRSDIVLDIARFLLYLHEECENQIIHCDIKPLNILLDKNNTAKIADFGLAKLRIKDQMRTKTIFRGTRGYMAPEWLKNVPETTKVDPSSKATPLPIS</sequence>
<keyword evidence="5" id="KW-0547">Nucleotide-binding</keyword>
<evidence type="ECO:0000259" key="10">
    <source>
        <dbReference type="PROSITE" id="PS50011"/>
    </source>
</evidence>
<dbReference type="EMBL" id="CP133612">
    <property type="protein sequence ID" value="WMV09256.1"/>
    <property type="molecule type" value="Genomic_DNA"/>
</dbReference>
<evidence type="ECO:0000256" key="1">
    <source>
        <dbReference type="ARBA" id="ARBA00012513"/>
    </source>
</evidence>
<reference evidence="11" key="1">
    <citation type="submission" date="2023-08" db="EMBL/GenBank/DDBJ databases">
        <title>A de novo genome assembly of Solanum verrucosum Schlechtendal, a Mexican diploid species geographically isolated from the other diploid A-genome species in potato relatives.</title>
        <authorList>
            <person name="Hosaka K."/>
        </authorList>
    </citation>
    <scope>NUCLEOTIDE SEQUENCE</scope>
    <source>
        <tissue evidence="11">Young leaves</tissue>
    </source>
</reference>
<accession>A0AAF0PR84</accession>
<dbReference type="PROSITE" id="PS50011">
    <property type="entry name" value="PROTEIN_KINASE_DOM"/>
    <property type="match status" value="1"/>
</dbReference>
<keyword evidence="6" id="KW-0418">Kinase</keyword>
<proteinExistence type="predicted"/>
<evidence type="ECO:0000313" key="11">
    <source>
        <dbReference type="EMBL" id="WMV09256.1"/>
    </source>
</evidence>
<dbReference type="InterPro" id="IPR051343">
    <property type="entry name" value="G-type_lectin_kinases/EP1-like"/>
</dbReference>
<evidence type="ECO:0000256" key="8">
    <source>
        <dbReference type="ARBA" id="ARBA00047899"/>
    </source>
</evidence>
<dbReference type="InterPro" id="IPR000719">
    <property type="entry name" value="Prot_kinase_dom"/>
</dbReference>
<protein>
    <recommendedName>
        <fullName evidence="1">non-specific serine/threonine protein kinase</fullName>
        <ecNumber evidence="1">2.7.11.1</ecNumber>
    </recommendedName>
</protein>
<dbReference type="GO" id="GO:0005524">
    <property type="term" value="F:ATP binding"/>
    <property type="evidence" value="ECO:0007669"/>
    <property type="project" value="UniProtKB-KW"/>
</dbReference>
<comment type="catalytic activity">
    <reaction evidence="8">
        <text>L-threonyl-[protein] + ATP = O-phospho-L-threonyl-[protein] + ADP + H(+)</text>
        <dbReference type="Rhea" id="RHEA:46608"/>
        <dbReference type="Rhea" id="RHEA-COMP:11060"/>
        <dbReference type="Rhea" id="RHEA-COMP:11605"/>
        <dbReference type="ChEBI" id="CHEBI:15378"/>
        <dbReference type="ChEBI" id="CHEBI:30013"/>
        <dbReference type="ChEBI" id="CHEBI:30616"/>
        <dbReference type="ChEBI" id="CHEBI:61977"/>
        <dbReference type="ChEBI" id="CHEBI:456216"/>
        <dbReference type="EC" id="2.7.11.1"/>
    </reaction>
</comment>
<evidence type="ECO:0000256" key="7">
    <source>
        <dbReference type="ARBA" id="ARBA00022840"/>
    </source>
</evidence>
<dbReference type="PANTHER" id="PTHR47976:SF62">
    <property type="entry name" value="RECEPTOR-LIKE SERINE_THREONINE-PROTEIN KINASE"/>
    <property type="match status" value="1"/>
</dbReference>
<evidence type="ECO:0000256" key="3">
    <source>
        <dbReference type="ARBA" id="ARBA00022679"/>
    </source>
</evidence>
<organism evidence="11 12">
    <name type="scientific">Solanum verrucosum</name>
    <dbReference type="NCBI Taxonomy" id="315347"/>
    <lineage>
        <taxon>Eukaryota</taxon>
        <taxon>Viridiplantae</taxon>
        <taxon>Streptophyta</taxon>
        <taxon>Embryophyta</taxon>
        <taxon>Tracheophyta</taxon>
        <taxon>Spermatophyta</taxon>
        <taxon>Magnoliopsida</taxon>
        <taxon>eudicotyledons</taxon>
        <taxon>Gunneridae</taxon>
        <taxon>Pentapetalae</taxon>
        <taxon>asterids</taxon>
        <taxon>lamiids</taxon>
        <taxon>Solanales</taxon>
        <taxon>Solanaceae</taxon>
        <taxon>Solanoideae</taxon>
        <taxon>Solaneae</taxon>
        <taxon>Solanum</taxon>
    </lineage>
</organism>
<dbReference type="Gene3D" id="1.10.510.10">
    <property type="entry name" value="Transferase(Phosphotransferase) domain 1"/>
    <property type="match status" value="1"/>
</dbReference>
<evidence type="ECO:0000256" key="5">
    <source>
        <dbReference type="ARBA" id="ARBA00022741"/>
    </source>
</evidence>
<dbReference type="Pfam" id="PF00069">
    <property type="entry name" value="Pkinase"/>
    <property type="match status" value="1"/>
</dbReference>
<evidence type="ECO:0000256" key="6">
    <source>
        <dbReference type="ARBA" id="ARBA00022777"/>
    </source>
</evidence>
<dbReference type="SUPFAM" id="SSF56112">
    <property type="entry name" value="Protein kinase-like (PK-like)"/>
    <property type="match status" value="1"/>
</dbReference>
<evidence type="ECO:0000256" key="9">
    <source>
        <dbReference type="ARBA" id="ARBA00048679"/>
    </source>
</evidence>
<dbReference type="AlphaFoldDB" id="A0AAF0PR84"/>
<dbReference type="InterPro" id="IPR011009">
    <property type="entry name" value="Kinase-like_dom_sf"/>
</dbReference>
<gene>
    <name evidence="11" type="ORF">MTR67_002641</name>
</gene>
<dbReference type="FunFam" id="1.10.510.10:FF:001023">
    <property type="entry name" value="Os07g0541700 protein"/>
    <property type="match status" value="1"/>
</dbReference>
<dbReference type="Proteomes" id="UP001234989">
    <property type="component" value="Chromosome 1"/>
</dbReference>
<dbReference type="EC" id="2.7.11.1" evidence="1"/>
<evidence type="ECO:0000256" key="4">
    <source>
        <dbReference type="ARBA" id="ARBA00022729"/>
    </source>
</evidence>
<keyword evidence="7" id="KW-0067">ATP-binding</keyword>
<name>A0AAF0PR84_SOLVR</name>
<keyword evidence="12" id="KW-1185">Reference proteome</keyword>
<dbReference type="PROSITE" id="PS00108">
    <property type="entry name" value="PROTEIN_KINASE_ST"/>
    <property type="match status" value="1"/>
</dbReference>